<proteinExistence type="predicted"/>
<accession>A0A6S9AIN9</accession>
<dbReference type="EMBL" id="HBNS01004362">
    <property type="protein sequence ID" value="CAE4585125.1"/>
    <property type="molecule type" value="Transcribed_RNA"/>
</dbReference>
<dbReference type="AlphaFoldDB" id="A0A6S9AIN9"/>
<organism evidence="3">
    <name type="scientific">Ditylum brightwellii</name>
    <dbReference type="NCBI Taxonomy" id="49249"/>
    <lineage>
        <taxon>Eukaryota</taxon>
        <taxon>Sar</taxon>
        <taxon>Stramenopiles</taxon>
        <taxon>Ochrophyta</taxon>
        <taxon>Bacillariophyta</taxon>
        <taxon>Mediophyceae</taxon>
        <taxon>Lithodesmiophycidae</taxon>
        <taxon>Lithodesmiales</taxon>
        <taxon>Lithodesmiaceae</taxon>
        <taxon>Ditylum</taxon>
    </lineage>
</organism>
<evidence type="ECO:0000313" key="3">
    <source>
        <dbReference type="EMBL" id="CAE4585130.1"/>
    </source>
</evidence>
<protein>
    <submittedName>
        <fullName evidence="3">Uncharacterized protein</fullName>
    </submittedName>
</protein>
<sequence length="129" mass="14335">MARKGRYTAPNHEGNPEFLLNTTKYETSAEQSSISGNVTNVQKGQQGPATIIGEPSLVSMRKNMLPTRREQQQQHVWKSSAVPVQIGLERRLCSSSYSLSHLTDTAYLCVEEEDKGGCVWVCIIYTMVG</sequence>
<dbReference type="EMBL" id="HBNS01004365">
    <property type="protein sequence ID" value="CAE4585130.1"/>
    <property type="molecule type" value="Transcribed_RNA"/>
</dbReference>
<name>A0A6S9AIN9_9STRA</name>
<evidence type="ECO:0000256" key="1">
    <source>
        <dbReference type="SAM" id="MobiDB-lite"/>
    </source>
</evidence>
<feature type="region of interest" description="Disordered" evidence="1">
    <location>
        <begin position="1"/>
        <end position="50"/>
    </location>
</feature>
<feature type="compositionally biased region" description="Polar residues" evidence="1">
    <location>
        <begin position="20"/>
        <end position="48"/>
    </location>
</feature>
<evidence type="ECO:0000313" key="2">
    <source>
        <dbReference type="EMBL" id="CAE4585125.1"/>
    </source>
</evidence>
<reference evidence="3" key="1">
    <citation type="submission" date="2021-01" db="EMBL/GenBank/DDBJ databases">
        <authorList>
            <person name="Corre E."/>
            <person name="Pelletier E."/>
            <person name="Niang G."/>
            <person name="Scheremetjew M."/>
            <person name="Finn R."/>
            <person name="Kale V."/>
            <person name="Holt S."/>
            <person name="Cochrane G."/>
            <person name="Meng A."/>
            <person name="Brown T."/>
            <person name="Cohen L."/>
        </authorList>
    </citation>
    <scope>NUCLEOTIDE SEQUENCE</scope>
    <source>
        <strain evidence="3">GSO104</strain>
    </source>
</reference>
<gene>
    <name evidence="2" type="ORF">DBRI00130_LOCUS3544</name>
    <name evidence="3" type="ORF">DBRI00130_LOCUS3547</name>
</gene>